<feature type="signal peptide" evidence="1">
    <location>
        <begin position="1"/>
        <end position="19"/>
    </location>
</feature>
<gene>
    <name evidence="2" type="ORF">A2V91_00815</name>
</gene>
<dbReference type="Proteomes" id="UP000179334">
    <property type="component" value="Unassembled WGS sequence"/>
</dbReference>
<dbReference type="CDD" id="cd14797">
    <property type="entry name" value="DUF302"/>
    <property type="match status" value="1"/>
</dbReference>
<reference evidence="2 3" key="1">
    <citation type="journal article" date="2016" name="Nat. Commun.">
        <title>Thousands of microbial genomes shed light on interconnected biogeochemical processes in an aquifer system.</title>
        <authorList>
            <person name="Anantharaman K."/>
            <person name="Brown C.T."/>
            <person name="Hug L.A."/>
            <person name="Sharon I."/>
            <person name="Castelle C.J."/>
            <person name="Probst A.J."/>
            <person name="Thomas B.C."/>
            <person name="Singh A."/>
            <person name="Wilkins M.J."/>
            <person name="Karaoz U."/>
            <person name="Brodie E.L."/>
            <person name="Williams K.H."/>
            <person name="Hubbard S.S."/>
            <person name="Banfield J.F."/>
        </authorList>
    </citation>
    <scope>NUCLEOTIDE SEQUENCE [LARGE SCALE GENOMIC DNA]</scope>
</reference>
<feature type="chain" id="PRO_5009225419" description="DUF302 domain-containing protein" evidence="1">
    <location>
        <begin position="20"/>
        <end position="146"/>
    </location>
</feature>
<dbReference type="InterPro" id="IPR005180">
    <property type="entry name" value="DUF302"/>
</dbReference>
<keyword evidence="1" id="KW-0732">Signal</keyword>
<evidence type="ECO:0008006" key="4">
    <source>
        <dbReference type="Google" id="ProtNLM"/>
    </source>
</evidence>
<comment type="caution">
    <text evidence="2">The sequence shown here is derived from an EMBL/GenBank/DDBJ whole genome shotgun (WGS) entry which is preliminary data.</text>
</comment>
<dbReference type="InterPro" id="IPR035923">
    <property type="entry name" value="TT1751-like_sf"/>
</dbReference>
<dbReference type="Gene3D" id="3.30.310.70">
    <property type="entry name" value="TT1751-like domain"/>
    <property type="match status" value="1"/>
</dbReference>
<dbReference type="AlphaFoldDB" id="A0A1F6T1J4"/>
<accession>A0A1F6T1J4</accession>
<evidence type="ECO:0000313" key="2">
    <source>
        <dbReference type="EMBL" id="OGI38865.1"/>
    </source>
</evidence>
<sequence>MTRRLLLTVLLLCTAAAHADELLMARVEKSFPEAMNALQQSIQDHGYKVTRVQRVDIGLTSSGFKTAEYRVVFFGKPDELLSLPDKHPELLAYLPLKFTIFSEGEHTLVATNNPAVFGVFFKEAGLTRTFQHWEKDVRSILDQLTH</sequence>
<dbReference type="SUPFAM" id="SSF103247">
    <property type="entry name" value="TT1751-like"/>
    <property type="match status" value="1"/>
</dbReference>
<organism evidence="2 3">
    <name type="scientific">Candidatus Muproteobacteria bacterium RBG_16_64_10</name>
    <dbReference type="NCBI Taxonomy" id="1817757"/>
    <lineage>
        <taxon>Bacteria</taxon>
        <taxon>Pseudomonadati</taxon>
        <taxon>Pseudomonadota</taxon>
        <taxon>Candidatus Muproteobacteria</taxon>
    </lineage>
</organism>
<evidence type="ECO:0000313" key="3">
    <source>
        <dbReference type="Proteomes" id="UP000179334"/>
    </source>
</evidence>
<evidence type="ECO:0000256" key="1">
    <source>
        <dbReference type="SAM" id="SignalP"/>
    </source>
</evidence>
<name>A0A1F6T1J4_9PROT</name>
<dbReference type="EMBL" id="MFSR01000062">
    <property type="protein sequence ID" value="OGI38865.1"/>
    <property type="molecule type" value="Genomic_DNA"/>
</dbReference>
<protein>
    <recommendedName>
        <fullName evidence="4">DUF302 domain-containing protein</fullName>
    </recommendedName>
</protein>
<proteinExistence type="predicted"/>